<comment type="similarity">
    <text evidence="1">Belongs to the peptidase C1 family.</text>
</comment>
<feature type="region of interest" description="Disordered" evidence="5">
    <location>
        <begin position="1"/>
        <end position="23"/>
    </location>
</feature>
<dbReference type="Proteomes" id="UP000824890">
    <property type="component" value="Unassembled WGS sequence"/>
</dbReference>
<dbReference type="SMART" id="SM00645">
    <property type="entry name" value="Pept_C1"/>
    <property type="match status" value="1"/>
</dbReference>
<evidence type="ECO:0000256" key="1">
    <source>
        <dbReference type="ARBA" id="ARBA00008455"/>
    </source>
</evidence>
<evidence type="ECO:0000313" key="8">
    <source>
        <dbReference type="Proteomes" id="UP000824890"/>
    </source>
</evidence>
<reference evidence="7 8" key="1">
    <citation type="submission" date="2021-05" db="EMBL/GenBank/DDBJ databases">
        <title>Genome Assembly of Synthetic Allotetraploid Brassica napus Reveals Homoeologous Exchanges between Subgenomes.</title>
        <authorList>
            <person name="Davis J.T."/>
        </authorList>
    </citation>
    <scope>NUCLEOTIDE SEQUENCE [LARGE SCALE GENOMIC DNA]</scope>
    <source>
        <strain evidence="8">cv. Da-Ae</strain>
        <tissue evidence="7">Seedling</tissue>
    </source>
</reference>
<dbReference type="Gene3D" id="3.90.70.10">
    <property type="entry name" value="Cysteine proteinases"/>
    <property type="match status" value="1"/>
</dbReference>
<accession>A0ABQ7ZRI2</accession>
<dbReference type="Pfam" id="PF00112">
    <property type="entry name" value="Peptidase_C1"/>
    <property type="match status" value="1"/>
</dbReference>
<dbReference type="InterPro" id="IPR025660">
    <property type="entry name" value="Pept_his_AS"/>
</dbReference>
<dbReference type="PANTHER" id="PTHR12411">
    <property type="entry name" value="CYSTEINE PROTEASE FAMILY C1-RELATED"/>
    <property type="match status" value="1"/>
</dbReference>
<dbReference type="EMBL" id="JAGKQM010000014">
    <property type="protein sequence ID" value="KAH0882860.1"/>
    <property type="molecule type" value="Genomic_DNA"/>
</dbReference>
<dbReference type="InterPro" id="IPR000668">
    <property type="entry name" value="Peptidase_C1A_C"/>
</dbReference>
<feature type="domain" description="Peptidase C1A papain C-terminal" evidence="6">
    <location>
        <begin position="52"/>
        <end position="230"/>
    </location>
</feature>
<evidence type="ECO:0000256" key="2">
    <source>
        <dbReference type="ARBA" id="ARBA00022670"/>
    </source>
</evidence>
<dbReference type="PROSITE" id="PS00639">
    <property type="entry name" value="THIOL_PROTEASE_HIS"/>
    <property type="match status" value="1"/>
</dbReference>
<evidence type="ECO:0000313" key="7">
    <source>
        <dbReference type="EMBL" id="KAH0882860.1"/>
    </source>
</evidence>
<protein>
    <recommendedName>
        <fullName evidence="6">Peptidase C1A papain C-terminal domain-containing protein</fullName>
    </recommendedName>
</protein>
<feature type="compositionally biased region" description="Basic and acidic residues" evidence="5">
    <location>
        <begin position="9"/>
        <end position="23"/>
    </location>
</feature>
<evidence type="ECO:0000256" key="3">
    <source>
        <dbReference type="ARBA" id="ARBA00022801"/>
    </source>
</evidence>
<evidence type="ECO:0000256" key="5">
    <source>
        <dbReference type="SAM" id="MobiDB-lite"/>
    </source>
</evidence>
<keyword evidence="3" id="KW-0378">Hydrolase</keyword>
<evidence type="ECO:0000256" key="4">
    <source>
        <dbReference type="ARBA" id="ARBA00022807"/>
    </source>
</evidence>
<sequence>MDPSTSSRYRVDPAIADKTDEDLSHEEFKNTYLRLNTDTRRGDDERSYEEYAYKDVDVEALPKSEPCAMSRTKALALFGVFDSCCSGSYKQDCDRKLDKISVTRLTAMAETAVSWIMLLSRLSRTEDESEMVTISGHQDVHINDEKCLLKALAHQPLRVAIDASAREFQFYSGDVFDGRCGVDLDHGVAAVGYGSSKGSDYIIVKNYWGPRWGEKIYIRVKRNSGKPEGLNQ</sequence>
<dbReference type="InterPro" id="IPR038765">
    <property type="entry name" value="Papain-like_cys_pep_sf"/>
</dbReference>
<gene>
    <name evidence="7" type="ORF">HID58_058956</name>
</gene>
<evidence type="ECO:0000259" key="6">
    <source>
        <dbReference type="SMART" id="SM00645"/>
    </source>
</evidence>
<keyword evidence="4" id="KW-0788">Thiol protease</keyword>
<name>A0ABQ7ZRI2_BRANA</name>
<dbReference type="InterPro" id="IPR013128">
    <property type="entry name" value="Peptidase_C1A"/>
</dbReference>
<proteinExistence type="inferred from homology"/>
<comment type="caution">
    <text evidence="7">The sequence shown here is derived from an EMBL/GenBank/DDBJ whole genome shotgun (WGS) entry which is preliminary data.</text>
</comment>
<dbReference type="SUPFAM" id="SSF54001">
    <property type="entry name" value="Cysteine proteinases"/>
    <property type="match status" value="1"/>
</dbReference>
<organism evidence="7 8">
    <name type="scientific">Brassica napus</name>
    <name type="common">Rape</name>
    <dbReference type="NCBI Taxonomy" id="3708"/>
    <lineage>
        <taxon>Eukaryota</taxon>
        <taxon>Viridiplantae</taxon>
        <taxon>Streptophyta</taxon>
        <taxon>Embryophyta</taxon>
        <taxon>Tracheophyta</taxon>
        <taxon>Spermatophyta</taxon>
        <taxon>Magnoliopsida</taxon>
        <taxon>eudicotyledons</taxon>
        <taxon>Gunneridae</taxon>
        <taxon>Pentapetalae</taxon>
        <taxon>rosids</taxon>
        <taxon>malvids</taxon>
        <taxon>Brassicales</taxon>
        <taxon>Brassicaceae</taxon>
        <taxon>Brassiceae</taxon>
        <taxon>Brassica</taxon>
    </lineage>
</organism>
<keyword evidence="2" id="KW-0645">Protease</keyword>
<keyword evidence="8" id="KW-1185">Reference proteome</keyword>